<dbReference type="Pfam" id="PF00578">
    <property type="entry name" value="AhpC-TSA"/>
    <property type="match status" value="1"/>
</dbReference>
<dbReference type="InterPro" id="IPR000866">
    <property type="entry name" value="AhpC/TSA"/>
</dbReference>
<evidence type="ECO:0000313" key="3">
    <source>
        <dbReference type="Proteomes" id="UP000245506"/>
    </source>
</evidence>
<dbReference type="AlphaFoldDB" id="A0A317CFT3"/>
<keyword evidence="3" id="KW-1185">Reference proteome</keyword>
<feature type="domain" description="Thioredoxin" evidence="1">
    <location>
        <begin position="4"/>
        <end position="167"/>
    </location>
</feature>
<dbReference type="GO" id="GO:0016491">
    <property type="term" value="F:oxidoreductase activity"/>
    <property type="evidence" value="ECO:0007669"/>
    <property type="project" value="InterPro"/>
</dbReference>
<evidence type="ECO:0000259" key="1">
    <source>
        <dbReference type="PROSITE" id="PS51352"/>
    </source>
</evidence>
<dbReference type="GO" id="GO:0016209">
    <property type="term" value="F:antioxidant activity"/>
    <property type="evidence" value="ECO:0007669"/>
    <property type="project" value="InterPro"/>
</dbReference>
<dbReference type="CDD" id="cd02970">
    <property type="entry name" value="PRX_like2"/>
    <property type="match status" value="1"/>
</dbReference>
<sequence>MVVLKPREVVPNIELNLVGGGTWSLEDQTPGNFTMMVFYRGLHCPVCSMQLKELERMKEDFAERGVNVIAVSSDTQERGEAAKADWKLPNIDVAYGLTVEQARSLGLHRSAGRGKTSIGIEEPAEFSEPGLFMTRADQTLFYSCISTMPFARPSFKELLGSIDFAIANDYPSRGELS</sequence>
<dbReference type="OrthoDB" id="9809746at2"/>
<dbReference type="SUPFAM" id="SSF52833">
    <property type="entry name" value="Thioredoxin-like"/>
    <property type="match status" value="1"/>
</dbReference>
<dbReference type="Proteomes" id="UP000245506">
    <property type="component" value="Unassembled WGS sequence"/>
</dbReference>
<dbReference type="EMBL" id="QGKL01000035">
    <property type="protein sequence ID" value="PWQ95190.1"/>
    <property type="molecule type" value="Genomic_DNA"/>
</dbReference>
<gene>
    <name evidence="2" type="ORF">DKT75_12635</name>
</gene>
<name>A0A317CFT3_9GAMM</name>
<evidence type="ECO:0000313" key="2">
    <source>
        <dbReference type="EMBL" id="PWQ95190.1"/>
    </source>
</evidence>
<dbReference type="InterPro" id="IPR013766">
    <property type="entry name" value="Thioredoxin_domain"/>
</dbReference>
<dbReference type="PROSITE" id="PS51352">
    <property type="entry name" value="THIOREDOXIN_2"/>
    <property type="match status" value="1"/>
</dbReference>
<dbReference type="Gene3D" id="3.40.30.10">
    <property type="entry name" value="Glutaredoxin"/>
    <property type="match status" value="1"/>
</dbReference>
<dbReference type="InterPro" id="IPR036249">
    <property type="entry name" value="Thioredoxin-like_sf"/>
</dbReference>
<dbReference type="RefSeq" id="WP_109823802.1">
    <property type="nucleotide sequence ID" value="NZ_QGKL01000035.1"/>
</dbReference>
<protein>
    <submittedName>
        <fullName evidence="2">Alkyl hydroperoxide reductase</fullName>
    </submittedName>
</protein>
<comment type="caution">
    <text evidence="2">The sequence shown here is derived from an EMBL/GenBank/DDBJ whole genome shotgun (WGS) entry which is preliminary data.</text>
</comment>
<reference evidence="2 3" key="1">
    <citation type="submission" date="2018-05" db="EMBL/GenBank/DDBJ databases">
        <title>Leucothrix arctica sp. nov., isolated from Arctic seawater.</title>
        <authorList>
            <person name="Choi A."/>
            <person name="Baek K."/>
        </authorList>
    </citation>
    <scope>NUCLEOTIDE SEQUENCE [LARGE SCALE GENOMIC DNA]</scope>
    <source>
        <strain evidence="2 3">IMCC9719</strain>
    </source>
</reference>
<accession>A0A317CFT3</accession>
<proteinExistence type="predicted"/>
<organism evidence="2 3">
    <name type="scientific">Leucothrix arctica</name>
    <dbReference type="NCBI Taxonomy" id="1481894"/>
    <lineage>
        <taxon>Bacteria</taxon>
        <taxon>Pseudomonadati</taxon>
        <taxon>Pseudomonadota</taxon>
        <taxon>Gammaproteobacteria</taxon>
        <taxon>Thiotrichales</taxon>
        <taxon>Thiotrichaceae</taxon>
        <taxon>Leucothrix</taxon>
    </lineage>
</organism>